<dbReference type="Proteomes" id="UP000305848">
    <property type="component" value="Unassembled WGS sequence"/>
</dbReference>
<dbReference type="RefSeq" id="WP_137262239.1">
    <property type="nucleotide sequence ID" value="NZ_SZQL01000010.1"/>
</dbReference>
<evidence type="ECO:0008006" key="3">
    <source>
        <dbReference type="Google" id="ProtNLM"/>
    </source>
</evidence>
<dbReference type="EMBL" id="SZQL01000010">
    <property type="protein sequence ID" value="TKK67674.1"/>
    <property type="molecule type" value="Genomic_DNA"/>
</dbReference>
<proteinExistence type="predicted"/>
<name>A0A4U3L0J9_9BACT</name>
<dbReference type="InterPro" id="IPR024422">
    <property type="entry name" value="Protein_unknown_function_OB"/>
</dbReference>
<protein>
    <recommendedName>
        <fullName evidence="3">tRNA_anti-like</fullName>
    </recommendedName>
</protein>
<sequence>MRKKIFFSIGIFMLCLVAYAFYLYNKPHTSVAAMAPAITISAADLYAAYAQNEAAANQRFLDKVLLVKGTVSDVAHTDSTFTILLESNDIAGGVSCNVTAKNTTPASIKNGEPVSIKGRCTGFLADVMLADCAVEK</sequence>
<accession>A0A4U3L0J9</accession>
<evidence type="ECO:0000313" key="1">
    <source>
        <dbReference type="EMBL" id="TKK67674.1"/>
    </source>
</evidence>
<evidence type="ECO:0000313" key="2">
    <source>
        <dbReference type="Proteomes" id="UP000305848"/>
    </source>
</evidence>
<organism evidence="1 2">
    <name type="scientific">Ilyomonas limi</name>
    <dbReference type="NCBI Taxonomy" id="2575867"/>
    <lineage>
        <taxon>Bacteria</taxon>
        <taxon>Pseudomonadati</taxon>
        <taxon>Bacteroidota</taxon>
        <taxon>Chitinophagia</taxon>
        <taxon>Chitinophagales</taxon>
        <taxon>Chitinophagaceae</taxon>
        <taxon>Ilyomonas</taxon>
    </lineage>
</organism>
<dbReference type="AlphaFoldDB" id="A0A4U3L0J9"/>
<gene>
    <name evidence="1" type="ORF">FC093_13055</name>
</gene>
<dbReference type="Pfam" id="PF12869">
    <property type="entry name" value="tRNA_anti-like"/>
    <property type="match status" value="1"/>
</dbReference>
<reference evidence="1 2" key="1">
    <citation type="submission" date="2019-05" db="EMBL/GenBank/DDBJ databases">
        <title>Panacibacter sp. strain 17mud1-8 Genome sequencing and assembly.</title>
        <authorList>
            <person name="Chhetri G."/>
        </authorList>
    </citation>
    <scope>NUCLEOTIDE SEQUENCE [LARGE SCALE GENOMIC DNA]</scope>
    <source>
        <strain evidence="1 2">17mud1-8</strain>
    </source>
</reference>
<dbReference type="OrthoDB" id="673558at2"/>
<keyword evidence="2" id="KW-1185">Reference proteome</keyword>
<comment type="caution">
    <text evidence="1">The sequence shown here is derived from an EMBL/GenBank/DDBJ whole genome shotgun (WGS) entry which is preliminary data.</text>
</comment>